<dbReference type="CDD" id="cd16272">
    <property type="entry name" value="RNaseZ_MBL-fold"/>
    <property type="match status" value="1"/>
</dbReference>
<dbReference type="AlphaFoldDB" id="Q2FRJ0"/>
<dbReference type="OrthoDB" id="73420at2157"/>
<dbReference type="KEGG" id="mhu:Mhun_1558"/>
<evidence type="ECO:0000259" key="1">
    <source>
        <dbReference type="Pfam" id="PF12706"/>
    </source>
</evidence>
<keyword evidence="3" id="KW-1185">Reference proteome</keyword>
<name>Q2FRJ0_METHJ</name>
<feature type="domain" description="Metallo-beta-lactamase" evidence="1">
    <location>
        <begin position="52"/>
        <end position="213"/>
    </location>
</feature>
<organism evidence="2 3">
    <name type="scientific">Methanospirillum hungatei JF-1 (strain ATCC 27890 / DSM 864 / NBRC 100397 / JF-1)</name>
    <dbReference type="NCBI Taxonomy" id="323259"/>
    <lineage>
        <taxon>Archaea</taxon>
        <taxon>Methanobacteriati</taxon>
        <taxon>Methanobacteriota</taxon>
        <taxon>Stenosarchaea group</taxon>
        <taxon>Methanomicrobia</taxon>
        <taxon>Methanomicrobiales</taxon>
        <taxon>Methanospirillaceae</taxon>
        <taxon>Methanospirillum</taxon>
    </lineage>
</organism>
<dbReference type="InterPro" id="IPR001279">
    <property type="entry name" value="Metallo-B-lactamas"/>
</dbReference>
<dbReference type="GeneID" id="3923420"/>
<dbReference type="STRING" id="323259.Mhun_1558"/>
<dbReference type="InterPro" id="IPR036866">
    <property type="entry name" value="RibonucZ/Hydroxyglut_hydro"/>
</dbReference>
<reference evidence="3" key="1">
    <citation type="journal article" date="2016" name="Stand. Genomic Sci.">
        <title>Complete genome sequence of Methanospirillum hungatei type strain JF1.</title>
        <authorList>
            <person name="Gunsalus R.P."/>
            <person name="Cook L.E."/>
            <person name="Crable B."/>
            <person name="Rohlin L."/>
            <person name="McDonald E."/>
            <person name="Mouttaki H."/>
            <person name="Sieber J.R."/>
            <person name="Poweleit N."/>
            <person name="Zhou H."/>
            <person name="Lapidus A.L."/>
            <person name="Daligault H.E."/>
            <person name="Land M."/>
            <person name="Gilna P."/>
            <person name="Ivanova N."/>
            <person name="Kyrpides N."/>
            <person name="Culley D.E."/>
            <person name="McInerney M.J."/>
        </authorList>
    </citation>
    <scope>NUCLEOTIDE SEQUENCE [LARGE SCALE GENOMIC DNA]</scope>
    <source>
        <strain evidence="3">ATCC 27890 / DSM 864 / NBRC 100397 / JF-1</strain>
    </source>
</reference>
<dbReference type="PANTHER" id="PTHR46018:SF2">
    <property type="entry name" value="ZINC PHOSPHODIESTERASE ELAC PROTEIN 1"/>
    <property type="match status" value="1"/>
</dbReference>
<dbReference type="Gene3D" id="3.60.15.10">
    <property type="entry name" value="Ribonuclease Z/Hydroxyacylglutathione hydrolase-like"/>
    <property type="match status" value="1"/>
</dbReference>
<evidence type="ECO:0000313" key="2">
    <source>
        <dbReference type="EMBL" id="ABD41289.1"/>
    </source>
</evidence>
<accession>Q2FRJ0</accession>
<proteinExistence type="predicted"/>
<dbReference type="PANTHER" id="PTHR46018">
    <property type="entry name" value="ZINC PHOSPHODIESTERASE ELAC PROTEIN 1"/>
    <property type="match status" value="1"/>
</dbReference>
<protein>
    <submittedName>
        <fullName evidence="2">Sulfohydrolase/glycosulfatase, Zn-dependent hydrolase</fullName>
    </submittedName>
</protein>
<dbReference type="EnsemblBacteria" id="ABD41289">
    <property type="protein sequence ID" value="ABD41289"/>
    <property type="gene ID" value="Mhun_1558"/>
</dbReference>
<dbReference type="Proteomes" id="UP000001941">
    <property type="component" value="Chromosome"/>
</dbReference>
<dbReference type="Pfam" id="PF12706">
    <property type="entry name" value="Lactamase_B_2"/>
    <property type="match status" value="1"/>
</dbReference>
<dbReference type="EMBL" id="CP000254">
    <property type="protein sequence ID" value="ABD41289.1"/>
    <property type="molecule type" value="Genomic_DNA"/>
</dbReference>
<gene>
    <name evidence="2" type="ordered locus">Mhun_1558</name>
</gene>
<dbReference type="HOGENOM" id="CLU_031317_1_1_2"/>
<dbReference type="SUPFAM" id="SSF56281">
    <property type="entry name" value="Metallo-hydrolase/oxidoreductase"/>
    <property type="match status" value="1"/>
</dbReference>
<evidence type="ECO:0000313" key="3">
    <source>
        <dbReference type="Proteomes" id="UP000001941"/>
    </source>
</evidence>
<sequence>MEEITVIFHGTNGWYTSKTGYTTCITIDTPDCFIILDAGEGFTKIPDVYLCIKKPALLFFSHFHLDHISGLHTLARCRFEGGLSIYGPPGVQILSGFIGYPYTVPIDELTYPVTITELPEGRSDLCIPVQTAFLVHTQPVFGYRFEFSKTIAFCTDTGPCEGILTLGAGADLLITECAYLPGQENPGWPHLNPEVAVRLATEAGADQLALVHFAADLYTTLDQRLSIRNIGPQFSDVIIGTDDMVIRL</sequence>
<dbReference type="InParanoid" id="Q2FRJ0"/>
<dbReference type="GO" id="GO:0042781">
    <property type="term" value="F:3'-tRNA processing endoribonuclease activity"/>
    <property type="evidence" value="ECO:0007669"/>
    <property type="project" value="TreeGrafter"/>
</dbReference>
<dbReference type="RefSeq" id="WP_011448554.1">
    <property type="nucleotide sequence ID" value="NC_007796.1"/>
</dbReference>
<dbReference type="eggNOG" id="arCOG00500">
    <property type="taxonomic scope" value="Archaea"/>
</dbReference>